<keyword evidence="1" id="KW-1133">Transmembrane helix</keyword>
<keyword evidence="3" id="KW-0813">Transport</keyword>
<proteinExistence type="predicted"/>
<evidence type="ECO:0000313" key="4">
    <source>
        <dbReference type="Proteomes" id="UP000297753"/>
    </source>
</evidence>
<comment type="caution">
    <text evidence="3">The sequence shown here is derived from an EMBL/GenBank/DDBJ whole genome shotgun (WGS) entry which is preliminary data.</text>
</comment>
<dbReference type="PRINTS" id="PR00169">
    <property type="entry name" value="KCHANNEL"/>
</dbReference>
<keyword evidence="3" id="KW-0407">Ion channel</keyword>
<keyword evidence="4" id="KW-1185">Reference proteome</keyword>
<feature type="transmembrane region" description="Helical" evidence="1">
    <location>
        <begin position="99"/>
        <end position="116"/>
    </location>
</feature>
<reference evidence="3 4" key="1">
    <citation type="submission" date="2019-01" db="EMBL/GenBank/DDBJ databases">
        <title>Vibrio BEI176 sp. nov, a marine bacterium isolated from China: eastern marignal seas.</title>
        <authorList>
            <person name="Li B."/>
        </authorList>
    </citation>
    <scope>NUCLEOTIDE SEQUENCE [LARGE SCALE GENOMIC DNA]</scope>
    <source>
        <strain evidence="3 4">BEI176</strain>
    </source>
</reference>
<evidence type="ECO:0000259" key="2">
    <source>
        <dbReference type="Pfam" id="PF07885"/>
    </source>
</evidence>
<feature type="transmembrane region" description="Helical" evidence="1">
    <location>
        <begin position="128"/>
        <end position="151"/>
    </location>
</feature>
<organism evidence="3 4">
    <name type="scientific">Vibrio ouci</name>
    <dbReference type="NCBI Taxonomy" id="2499078"/>
    <lineage>
        <taxon>Bacteria</taxon>
        <taxon>Pseudomonadati</taxon>
        <taxon>Pseudomonadota</taxon>
        <taxon>Gammaproteobacteria</taxon>
        <taxon>Vibrionales</taxon>
        <taxon>Vibrionaceae</taxon>
        <taxon>Vibrio</taxon>
    </lineage>
</organism>
<accession>A0A4Y8WKR6</accession>
<dbReference type="AlphaFoldDB" id="A0A4Y8WKR6"/>
<dbReference type="EMBL" id="SATR01000002">
    <property type="protein sequence ID" value="TFH93195.1"/>
    <property type="molecule type" value="Genomic_DNA"/>
</dbReference>
<keyword evidence="3" id="KW-0406">Ion transport</keyword>
<dbReference type="InterPro" id="IPR013099">
    <property type="entry name" value="K_chnl_dom"/>
</dbReference>
<gene>
    <name evidence="3" type="ORF">ELS82_01950</name>
</gene>
<feature type="transmembrane region" description="Helical" evidence="1">
    <location>
        <begin position="47"/>
        <end position="66"/>
    </location>
</feature>
<dbReference type="SUPFAM" id="SSF81324">
    <property type="entry name" value="Voltage-gated potassium channels"/>
    <property type="match status" value="1"/>
</dbReference>
<dbReference type="OrthoDB" id="9813518at2"/>
<feature type="domain" description="Potassium channel" evidence="2">
    <location>
        <begin position="151"/>
        <end position="221"/>
    </location>
</feature>
<dbReference type="Gene3D" id="1.10.287.70">
    <property type="match status" value="1"/>
</dbReference>
<dbReference type="Pfam" id="PF07885">
    <property type="entry name" value="Ion_trans_2"/>
    <property type="match status" value="1"/>
</dbReference>
<feature type="transmembrane region" description="Helical" evidence="1">
    <location>
        <begin position="20"/>
        <end position="41"/>
    </location>
</feature>
<name>A0A4Y8WKR6_9VIBR</name>
<dbReference type="Proteomes" id="UP000297753">
    <property type="component" value="Unassembled WGS sequence"/>
</dbReference>
<keyword evidence="1" id="KW-0812">Transmembrane</keyword>
<evidence type="ECO:0000313" key="3">
    <source>
        <dbReference type="EMBL" id="TFH93195.1"/>
    </source>
</evidence>
<keyword evidence="1" id="KW-0472">Membrane</keyword>
<evidence type="ECO:0000256" key="1">
    <source>
        <dbReference type="SAM" id="Phobius"/>
    </source>
</evidence>
<feature type="transmembrane region" description="Helical" evidence="1">
    <location>
        <begin position="73"/>
        <end position="93"/>
    </location>
</feature>
<feature type="transmembrane region" description="Helical" evidence="1">
    <location>
        <begin position="200"/>
        <end position="220"/>
    </location>
</feature>
<dbReference type="GO" id="GO:0034220">
    <property type="term" value="P:monoatomic ion transmembrane transport"/>
    <property type="evidence" value="ECO:0007669"/>
    <property type="project" value="UniProtKB-KW"/>
</dbReference>
<sequence length="232" mass="25648">MRLSMAIGKKLKNINEENNFFYLTLALIGLLVGSAFVQVVSEGAVEYVLQGFTIVTFIVCLASLRFDKNWSRFLYSLLGTWVCVLVIKSLLGIKEMDVVMLALTFAFFFGTFKSIARQILFTGHVNTNKVIGSVALFLLLGLMWAIAYLILLEFSPNAFTGMEVISWGQNFSNAAYFSFVTLTTLGYGDISPLTPLAQVIVYLEAIVGVFYMAIVVSSLVSSNIEHQVNKNG</sequence>
<protein>
    <submittedName>
        <fullName evidence="3">Two pore domain potassium channel family protein</fullName>
    </submittedName>
</protein>